<dbReference type="STRING" id="364200.SAMN04488515_1473"/>
<dbReference type="RefSeq" id="WP_089992167.1">
    <property type="nucleotide sequence ID" value="NZ_FOIZ01000001.1"/>
</dbReference>
<sequence length="367" mass="42008">MTQSSEIAGKANFDHIRYAQLWEDADVLCAALPQKPGATLVSICSAGDNALAMLTLDPERVVVVDLSPAQIACLHLRIGAYRNLSQPEFLELMGSRPSTQRGTLLDRATRDLDDATKAFWNDLREDVIAYGAGGVGKFERYFRIFRTKLLPLVHSRKTIDDIFVSRPKAEREEFLNKRFNTWRWRLLLNFFFSRFMMGRMGRDKAFFDHVEGSVAQHVARRIRHAAVDCDPSENPYLHWIMKGTHGDAVPMPWRAEHYATIRDRLDRLDIRQGALEAFIDDGDKADGFNLSDIFEYMSPDVFADVYGQILRASNPGAHLVYWNMMAPRRVPPQFAEQMTTLIGDETRLKAQDKAFFYSDFVIEEFQG</sequence>
<dbReference type="AlphaFoldDB" id="A0A1I0PVV4"/>
<dbReference type="InterPro" id="IPR021829">
    <property type="entry name" value="DUF3419"/>
</dbReference>
<dbReference type="Pfam" id="PF11899">
    <property type="entry name" value="DUF3419"/>
    <property type="match status" value="1"/>
</dbReference>
<organism evidence="1 2">
    <name type="scientific">Cognatiyoonia koreensis</name>
    <dbReference type="NCBI Taxonomy" id="364200"/>
    <lineage>
        <taxon>Bacteria</taxon>
        <taxon>Pseudomonadati</taxon>
        <taxon>Pseudomonadota</taxon>
        <taxon>Alphaproteobacteria</taxon>
        <taxon>Rhodobacterales</taxon>
        <taxon>Paracoccaceae</taxon>
        <taxon>Cognatiyoonia</taxon>
    </lineage>
</organism>
<dbReference type="InterPro" id="IPR029063">
    <property type="entry name" value="SAM-dependent_MTases_sf"/>
</dbReference>
<evidence type="ECO:0000313" key="1">
    <source>
        <dbReference type="EMBL" id="SEW18583.1"/>
    </source>
</evidence>
<gene>
    <name evidence="1" type="ORF">SAMN04488515_1473</name>
</gene>
<evidence type="ECO:0000313" key="2">
    <source>
        <dbReference type="Proteomes" id="UP000199167"/>
    </source>
</evidence>
<dbReference type="Proteomes" id="UP000199167">
    <property type="component" value="Unassembled WGS sequence"/>
</dbReference>
<keyword evidence="1" id="KW-0808">Transferase</keyword>
<accession>A0A1I0PVV4</accession>
<dbReference type="PANTHER" id="PTHR47473">
    <property type="entry name" value="BTA1P"/>
    <property type="match status" value="1"/>
</dbReference>
<dbReference type="OrthoDB" id="1522784at2"/>
<dbReference type="EMBL" id="FOIZ01000001">
    <property type="protein sequence ID" value="SEW18583.1"/>
    <property type="molecule type" value="Genomic_DNA"/>
</dbReference>
<dbReference type="SUPFAM" id="SSF53335">
    <property type="entry name" value="S-adenosyl-L-methionine-dependent methyltransferases"/>
    <property type="match status" value="1"/>
</dbReference>
<reference evidence="1 2" key="1">
    <citation type="submission" date="2016-10" db="EMBL/GenBank/DDBJ databases">
        <authorList>
            <person name="de Groot N.N."/>
        </authorList>
    </citation>
    <scope>NUCLEOTIDE SEQUENCE [LARGE SCALE GENOMIC DNA]</scope>
    <source>
        <strain evidence="1 2">DSM 17925</strain>
    </source>
</reference>
<protein>
    <submittedName>
        <fullName evidence="1">S-adenosylmethionine-diacylglycerol 3-amino-3-carboxypropyl transferase</fullName>
    </submittedName>
</protein>
<proteinExistence type="predicted"/>
<name>A0A1I0PVV4_9RHOB</name>
<dbReference type="PANTHER" id="PTHR47473:SF1">
    <property type="entry name" value="METHYLTRANSFERASE DOMAIN-CONTAINING PROTEIN"/>
    <property type="match status" value="1"/>
</dbReference>
<keyword evidence="2" id="KW-1185">Reference proteome</keyword>
<dbReference type="GO" id="GO:0016740">
    <property type="term" value="F:transferase activity"/>
    <property type="evidence" value="ECO:0007669"/>
    <property type="project" value="UniProtKB-KW"/>
</dbReference>